<evidence type="ECO:0000313" key="15">
    <source>
        <dbReference type="EMBL" id="KAJ8462756.1"/>
    </source>
</evidence>
<keyword evidence="16" id="KW-1185">Reference proteome</keyword>
<dbReference type="GO" id="GO:0016705">
    <property type="term" value="F:oxidoreductase activity, acting on paired donors, with incorporation or reduction of molecular oxygen"/>
    <property type="evidence" value="ECO:0007669"/>
    <property type="project" value="InterPro"/>
</dbReference>
<keyword evidence="9 14" id="KW-0560">Oxidoreductase</keyword>
<dbReference type="GO" id="GO:0016020">
    <property type="term" value="C:membrane"/>
    <property type="evidence" value="ECO:0007669"/>
    <property type="project" value="UniProtKB-SubCell"/>
</dbReference>
<evidence type="ECO:0000256" key="5">
    <source>
        <dbReference type="ARBA" id="ARBA00022617"/>
    </source>
</evidence>
<dbReference type="InterPro" id="IPR050364">
    <property type="entry name" value="Cytochrome_P450_fung"/>
</dbReference>
<evidence type="ECO:0008006" key="17">
    <source>
        <dbReference type="Google" id="ProtNLM"/>
    </source>
</evidence>
<dbReference type="GO" id="GO:0020037">
    <property type="term" value="F:heme binding"/>
    <property type="evidence" value="ECO:0007669"/>
    <property type="project" value="InterPro"/>
</dbReference>
<dbReference type="PANTHER" id="PTHR46300:SF7">
    <property type="entry name" value="P450, PUTATIVE (EUROFUNG)-RELATED"/>
    <property type="match status" value="1"/>
</dbReference>
<evidence type="ECO:0000256" key="4">
    <source>
        <dbReference type="ARBA" id="ARBA00010617"/>
    </source>
</evidence>
<dbReference type="PRINTS" id="PR00385">
    <property type="entry name" value="P450"/>
</dbReference>
<dbReference type="EMBL" id="JAPEVG010000441">
    <property type="protein sequence ID" value="KAJ8462756.1"/>
    <property type="molecule type" value="Genomic_DNA"/>
</dbReference>
<name>A0AAD7TKP3_9APHY</name>
<dbReference type="CDD" id="cd11065">
    <property type="entry name" value="CYP64-like"/>
    <property type="match status" value="1"/>
</dbReference>
<keyword evidence="11 14" id="KW-0503">Monooxygenase</keyword>
<keyword evidence="7 13" id="KW-0479">Metal-binding</keyword>
<dbReference type="Proteomes" id="UP001215151">
    <property type="component" value="Unassembled WGS sequence"/>
</dbReference>
<evidence type="ECO:0000256" key="13">
    <source>
        <dbReference type="PIRSR" id="PIRSR602401-1"/>
    </source>
</evidence>
<evidence type="ECO:0000256" key="1">
    <source>
        <dbReference type="ARBA" id="ARBA00001971"/>
    </source>
</evidence>
<comment type="caution">
    <text evidence="15">The sequence shown here is derived from an EMBL/GenBank/DDBJ whole genome shotgun (WGS) entry which is preliminary data.</text>
</comment>
<evidence type="ECO:0000256" key="10">
    <source>
        <dbReference type="ARBA" id="ARBA00023004"/>
    </source>
</evidence>
<comment type="pathway">
    <text evidence="3">Secondary metabolite biosynthesis.</text>
</comment>
<reference evidence="15" key="1">
    <citation type="submission" date="2022-11" db="EMBL/GenBank/DDBJ databases">
        <title>Genome Sequence of Cubamyces cubensis.</title>
        <authorList>
            <person name="Buettner E."/>
        </authorList>
    </citation>
    <scope>NUCLEOTIDE SEQUENCE</scope>
    <source>
        <strain evidence="15">MPL-01</strain>
    </source>
</reference>
<keyword evidence="5 13" id="KW-0349">Heme</keyword>
<gene>
    <name evidence="15" type="ORF">ONZ51_g10699</name>
</gene>
<dbReference type="InterPro" id="IPR036396">
    <property type="entry name" value="Cyt_P450_sf"/>
</dbReference>
<dbReference type="PRINTS" id="PR00463">
    <property type="entry name" value="EP450I"/>
</dbReference>
<evidence type="ECO:0000313" key="16">
    <source>
        <dbReference type="Proteomes" id="UP001215151"/>
    </source>
</evidence>
<evidence type="ECO:0000256" key="2">
    <source>
        <dbReference type="ARBA" id="ARBA00004167"/>
    </source>
</evidence>
<comment type="similarity">
    <text evidence="4 14">Belongs to the cytochrome P450 family.</text>
</comment>
<dbReference type="AlphaFoldDB" id="A0AAD7TKP3"/>
<dbReference type="InterPro" id="IPR017972">
    <property type="entry name" value="Cyt_P450_CS"/>
</dbReference>
<keyword evidence="12" id="KW-0472">Membrane</keyword>
<keyword evidence="8" id="KW-1133">Transmembrane helix</keyword>
<evidence type="ECO:0000256" key="8">
    <source>
        <dbReference type="ARBA" id="ARBA00022989"/>
    </source>
</evidence>
<evidence type="ECO:0000256" key="12">
    <source>
        <dbReference type="ARBA" id="ARBA00023136"/>
    </source>
</evidence>
<evidence type="ECO:0000256" key="3">
    <source>
        <dbReference type="ARBA" id="ARBA00005179"/>
    </source>
</evidence>
<evidence type="ECO:0000256" key="9">
    <source>
        <dbReference type="ARBA" id="ARBA00023002"/>
    </source>
</evidence>
<evidence type="ECO:0000256" key="11">
    <source>
        <dbReference type="ARBA" id="ARBA00023033"/>
    </source>
</evidence>
<dbReference type="GO" id="GO:0005506">
    <property type="term" value="F:iron ion binding"/>
    <property type="evidence" value="ECO:0007669"/>
    <property type="project" value="InterPro"/>
</dbReference>
<evidence type="ECO:0000256" key="14">
    <source>
        <dbReference type="RuleBase" id="RU000461"/>
    </source>
</evidence>
<dbReference type="InterPro" id="IPR002401">
    <property type="entry name" value="Cyt_P450_E_grp-I"/>
</dbReference>
<dbReference type="PANTHER" id="PTHR46300">
    <property type="entry name" value="P450, PUTATIVE (EUROFUNG)-RELATED-RELATED"/>
    <property type="match status" value="1"/>
</dbReference>
<dbReference type="InterPro" id="IPR001128">
    <property type="entry name" value="Cyt_P450"/>
</dbReference>
<protein>
    <recommendedName>
        <fullName evidence="17">Cytochrome P450</fullName>
    </recommendedName>
</protein>
<dbReference type="GO" id="GO:0004497">
    <property type="term" value="F:monooxygenase activity"/>
    <property type="evidence" value="ECO:0007669"/>
    <property type="project" value="UniProtKB-KW"/>
</dbReference>
<comment type="cofactor">
    <cofactor evidence="1 13">
        <name>heme</name>
        <dbReference type="ChEBI" id="CHEBI:30413"/>
    </cofactor>
</comment>
<sequence length="353" mass="39226">MLEDLLEENADVSYIARLSFCRSLLNVAYGLPARDVGQRFVTLLSDMDASVTESFGPAAMILPWLRRIPRWCPGGGWQRKLGGWQRMSQKALDEPFNAAQDAMSRGAADSSILSHLLDRDGTELEVKEEVIKGVISTVFIAGADTTVETFLALFCAVLRHPEVQKRAQDELDTVVGADRLPQLSDKPSLPYINALVKELLRWHNVFPLCIPHSTTQEDEYRGWRVPSGVTVLINSWSILHDPKTYCDPEEFDPARFLKDGKLNTDVFDPATVAFGAGRRICPGRHFAEDSLFINVASVLHAFSVVPAVDERGVPAPVEHEVTTGLISVVKPFRYSIRPRFAAVEALIRNSIVD</sequence>
<proteinExistence type="inferred from homology"/>
<accession>A0AAD7TKP3</accession>
<feature type="binding site" description="axial binding residue" evidence="13">
    <location>
        <position position="281"/>
    </location>
    <ligand>
        <name>heme</name>
        <dbReference type="ChEBI" id="CHEBI:30413"/>
    </ligand>
    <ligandPart>
        <name>Fe</name>
        <dbReference type="ChEBI" id="CHEBI:18248"/>
    </ligandPart>
</feature>
<keyword evidence="10 13" id="KW-0408">Iron</keyword>
<keyword evidence="6" id="KW-0812">Transmembrane</keyword>
<evidence type="ECO:0000256" key="6">
    <source>
        <dbReference type="ARBA" id="ARBA00022692"/>
    </source>
</evidence>
<comment type="subcellular location">
    <subcellularLocation>
        <location evidence="2">Membrane</location>
        <topology evidence="2">Single-pass membrane protein</topology>
    </subcellularLocation>
</comment>
<dbReference type="Gene3D" id="1.10.630.10">
    <property type="entry name" value="Cytochrome P450"/>
    <property type="match status" value="1"/>
</dbReference>
<organism evidence="15 16">
    <name type="scientific">Trametes cubensis</name>
    <dbReference type="NCBI Taxonomy" id="1111947"/>
    <lineage>
        <taxon>Eukaryota</taxon>
        <taxon>Fungi</taxon>
        <taxon>Dikarya</taxon>
        <taxon>Basidiomycota</taxon>
        <taxon>Agaricomycotina</taxon>
        <taxon>Agaricomycetes</taxon>
        <taxon>Polyporales</taxon>
        <taxon>Polyporaceae</taxon>
        <taxon>Trametes</taxon>
    </lineage>
</organism>
<dbReference type="PROSITE" id="PS00086">
    <property type="entry name" value="CYTOCHROME_P450"/>
    <property type="match status" value="1"/>
</dbReference>
<dbReference type="Pfam" id="PF00067">
    <property type="entry name" value="p450"/>
    <property type="match status" value="1"/>
</dbReference>
<dbReference type="SUPFAM" id="SSF48264">
    <property type="entry name" value="Cytochrome P450"/>
    <property type="match status" value="1"/>
</dbReference>
<evidence type="ECO:0000256" key="7">
    <source>
        <dbReference type="ARBA" id="ARBA00022723"/>
    </source>
</evidence>